<evidence type="ECO:0000256" key="1">
    <source>
        <dbReference type="ARBA" id="ARBA00004496"/>
    </source>
</evidence>
<dbReference type="PROSITE" id="PS00665">
    <property type="entry name" value="DHDPS_1"/>
    <property type="match status" value="1"/>
</dbReference>
<accession>R7ZY85</accession>
<dbReference type="Gene3D" id="3.20.20.70">
    <property type="entry name" value="Aldolase class I"/>
    <property type="match status" value="1"/>
</dbReference>
<proteinExistence type="inferred from homology"/>
<evidence type="ECO:0000256" key="8">
    <source>
        <dbReference type="PIRSR" id="PIRSR001365-2"/>
    </source>
</evidence>
<dbReference type="GO" id="GO:0005737">
    <property type="term" value="C:cytoplasm"/>
    <property type="evidence" value="ECO:0007669"/>
    <property type="project" value="UniProtKB-SubCell"/>
</dbReference>
<evidence type="ECO:0000256" key="7">
    <source>
        <dbReference type="PIRSR" id="PIRSR001365-1"/>
    </source>
</evidence>
<dbReference type="RefSeq" id="WP_010852608.1">
    <property type="nucleotide sequence ID" value="NZ_AQHR01000020.1"/>
</dbReference>
<reference evidence="9 10" key="1">
    <citation type="submission" date="2013-02" db="EMBL/GenBank/DDBJ databases">
        <title>A novel strain isolated from Lonar lake, Maharashtra, India.</title>
        <authorList>
            <person name="Singh A."/>
        </authorList>
    </citation>
    <scope>NUCLEOTIDE SEQUENCE [LARGE SCALE GENOMIC DNA]</scope>
    <source>
        <strain evidence="9 10">AK24</strain>
    </source>
</reference>
<dbReference type="OrthoDB" id="9778880at2"/>
<keyword evidence="2" id="KW-0963">Cytoplasm</keyword>
<dbReference type="Proteomes" id="UP000013909">
    <property type="component" value="Unassembled WGS sequence"/>
</dbReference>
<evidence type="ECO:0000313" key="10">
    <source>
        <dbReference type="Proteomes" id="UP000013909"/>
    </source>
</evidence>
<feature type="binding site" evidence="8">
    <location>
        <position position="211"/>
    </location>
    <ligand>
        <name>pyruvate</name>
        <dbReference type="ChEBI" id="CHEBI:15361"/>
    </ligand>
</feature>
<dbReference type="AlphaFoldDB" id="R7ZY85"/>
<evidence type="ECO:0000256" key="3">
    <source>
        <dbReference type="ARBA" id="ARBA00023239"/>
    </source>
</evidence>
<dbReference type="InterPro" id="IPR020624">
    <property type="entry name" value="Schiff_base-form_aldolases_CS"/>
</dbReference>
<dbReference type="PIRSF" id="PIRSF001365">
    <property type="entry name" value="DHDPS"/>
    <property type="match status" value="1"/>
</dbReference>
<dbReference type="GO" id="GO:0008747">
    <property type="term" value="F:N-acetylneuraminate lyase activity"/>
    <property type="evidence" value="ECO:0007669"/>
    <property type="project" value="UniProtKB-EC"/>
</dbReference>
<keyword evidence="10" id="KW-1185">Reference proteome</keyword>
<evidence type="ECO:0000256" key="2">
    <source>
        <dbReference type="ARBA" id="ARBA00022490"/>
    </source>
</evidence>
<evidence type="ECO:0000313" key="9">
    <source>
        <dbReference type="EMBL" id="EON79042.1"/>
    </source>
</evidence>
<feature type="active site" description="Schiff-base intermediate with substrate" evidence="7">
    <location>
        <position position="169"/>
    </location>
</feature>
<keyword evidence="4" id="KW-0704">Schiff base</keyword>
<keyword evidence="3 6" id="KW-0456">Lyase</keyword>
<dbReference type="PATRIC" id="fig|1288963.3.peg.457"/>
<dbReference type="EMBL" id="AQHR01000020">
    <property type="protein sequence ID" value="EON79042.1"/>
    <property type="molecule type" value="Genomic_DNA"/>
</dbReference>
<gene>
    <name evidence="9" type="ORF">ADIS_0459</name>
</gene>
<comment type="subcellular location">
    <subcellularLocation>
        <location evidence="1">Cytoplasm</location>
    </subcellularLocation>
</comment>
<dbReference type="InterPro" id="IPR013785">
    <property type="entry name" value="Aldolase_TIM"/>
</dbReference>
<keyword evidence="5" id="KW-0119">Carbohydrate metabolism</keyword>
<evidence type="ECO:0000256" key="6">
    <source>
        <dbReference type="PIRNR" id="PIRNR001365"/>
    </source>
</evidence>
<dbReference type="Pfam" id="PF00701">
    <property type="entry name" value="DHDPS"/>
    <property type="match status" value="1"/>
</dbReference>
<dbReference type="PANTHER" id="PTHR12128">
    <property type="entry name" value="DIHYDRODIPICOLINATE SYNTHASE"/>
    <property type="match status" value="1"/>
</dbReference>
<dbReference type="InterPro" id="IPR002220">
    <property type="entry name" value="DapA-like"/>
</dbReference>
<sequence length="304" mass="33572">MVYPRISGLIAATFTPYDASGALDVSLIPKLVTRLREQGVKGVFIAGTTGESASLLLSEKQQLIAAYAPFNDEEFNVIVMLSGTSQQEAILLAKAAREQGIYGTAVTAPYYFRPSSVSQLVEYLVPIADAAGDLPLYFYHIPLLTRVDLSMLDLLDQVRDRIPNFAGIKYTHHDLMEFNRCLRFDGGRYDVLWGWDELFLAGLAMGARGAVGSTYNFAAPLYLRILEAYRKGDMDTALLLQQKSIDFISLYATYGGPAAGKAILSLCGYDFGQFRPPVVSLSPERKQALRRDLENLGFFSDIGY</sequence>
<feature type="binding site" evidence="8">
    <location>
        <position position="49"/>
    </location>
    <ligand>
        <name>pyruvate</name>
        <dbReference type="ChEBI" id="CHEBI:15361"/>
    </ligand>
</feature>
<dbReference type="PANTHER" id="PTHR12128:SF21">
    <property type="entry name" value="N-ACETYLNEURAMINATE LYASE"/>
    <property type="match status" value="1"/>
</dbReference>
<dbReference type="SMART" id="SM01130">
    <property type="entry name" value="DHDPS"/>
    <property type="match status" value="1"/>
</dbReference>
<evidence type="ECO:0000256" key="5">
    <source>
        <dbReference type="ARBA" id="ARBA00023277"/>
    </source>
</evidence>
<feature type="active site" description="Proton donor/acceptor" evidence="7">
    <location>
        <position position="139"/>
    </location>
</feature>
<dbReference type="EC" id="4.1.3.3" evidence="9"/>
<comment type="similarity">
    <text evidence="6">Belongs to the DapA family.</text>
</comment>
<dbReference type="SUPFAM" id="SSF51569">
    <property type="entry name" value="Aldolase"/>
    <property type="match status" value="1"/>
</dbReference>
<name>R7ZY85_9BACT</name>
<dbReference type="PRINTS" id="PR00146">
    <property type="entry name" value="DHPICSNTHASE"/>
</dbReference>
<comment type="caution">
    <text evidence="9">The sequence shown here is derived from an EMBL/GenBank/DDBJ whole genome shotgun (WGS) entry which is preliminary data.</text>
</comment>
<dbReference type="STRING" id="1232681.ADIS_0459"/>
<organism evidence="9 10">
    <name type="scientific">Lunatimonas lonarensis</name>
    <dbReference type="NCBI Taxonomy" id="1232681"/>
    <lineage>
        <taxon>Bacteria</taxon>
        <taxon>Pseudomonadati</taxon>
        <taxon>Bacteroidota</taxon>
        <taxon>Cytophagia</taxon>
        <taxon>Cytophagales</taxon>
        <taxon>Cyclobacteriaceae</taxon>
    </lineage>
</organism>
<protein>
    <submittedName>
        <fullName evidence="9">N-acetylneuraminate lyase</fullName>
        <ecNumber evidence="9">4.1.3.3</ecNumber>
    </submittedName>
</protein>
<evidence type="ECO:0000256" key="4">
    <source>
        <dbReference type="ARBA" id="ARBA00023270"/>
    </source>
</evidence>